<dbReference type="EMBL" id="BLLK01000029">
    <property type="protein sequence ID" value="GFH48878.1"/>
    <property type="molecule type" value="Genomic_DNA"/>
</dbReference>
<protein>
    <submittedName>
        <fullName evidence="8">Uncharacterized protein</fullName>
    </submittedName>
</protein>
<comment type="caution">
    <text evidence="8">The sequence shown here is derived from an EMBL/GenBank/DDBJ whole genome shotgun (WGS) entry which is preliminary data.</text>
</comment>
<dbReference type="PANTHER" id="PTHR11504:SF0">
    <property type="entry name" value="CYTOCHROME C OXIDASE SUBUNIT"/>
    <property type="match status" value="1"/>
</dbReference>
<evidence type="ECO:0000256" key="3">
    <source>
        <dbReference type="ARBA" id="ARBA00022946"/>
    </source>
</evidence>
<dbReference type="Gene3D" id="4.10.95.10">
    <property type="entry name" value="Cytochrome c oxidase, subunit VIa"/>
    <property type="match status" value="1"/>
</dbReference>
<dbReference type="GO" id="GO:0030234">
    <property type="term" value="F:enzyme regulator activity"/>
    <property type="evidence" value="ECO:0007669"/>
    <property type="project" value="TreeGrafter"/>
</dbReference>
<keyword evidence="9" id="KW-1185">Reference proteome</keyword>
<dbReference type="Proteomes" id="UP001054902">
    <property type="component" value="Unassembled WGS sequence"/>
</dbReference>
<feature type="region of interest" description="Disordered" evidence="7">
    <location>
        <begin position="1"/>
        <end position="22"/>
    </location>
</feature>
<dbReference type="AlphaFoldDB" id="A0AAD3CMW0"/>
<dbReference type="GO" id="GO:0005743">
    <property type="term" value="C:mitochondrial inner membrane"/>
    <property type="evidence" value="ECO:0007669"/>
    <property type="project" value="UniProtKB-SubCell"/>
</dbReference>
<evidence type="ECO:0000256" key="6">
    <source>
        <dbReference type="RuleBase" id="RU004396"/>
    </source>
</evidence>
<dbReference type="SUPFAM" id="SSF81411">
    <property type="entry name" value="Mitochondrial cytochrome c oxidase subunit VIa"/>
    <property type="match status" value="1"/>
</dbReference>
<name>A0AAD3CMW0_9STRA</name>
<dbReference type="PANTHER" id="PTHR11504">
    <property type="entry name" value="CYTOCHROME C OXIDASE POLYPEPTIDE VIA"/>
    <property type="match status" value="1"/>
</dbReference>
<evidence type="ECO:0000256" key="7">
    <source>
        <dbReference type="SAM" id="MobiDB-lite"/>
    </source>
</evidence>
<evidence type="ECO:0000313" key="8">
    <source>
        <dbReference type="EMBL" id="GFH48878.1"/>
    </source>
</evidence>
<organism evidence="8 9">
    <name type="scientific">Chaetoceros tenuissimus</name>
    <dbReference type="NCBI Taxonomy" id="426638"/>
    <lineage>
        <taxon>Eukaryota</taxon>
        <taxon>Sar</taxon>
        <taxon>Stramenopiles</taxon>
        <taxon>Ochrophyta</taxon>
        <taxon>Bacillariophyta</taxon>
        <taxon>Coscinodiscophyceae</taxon>
        <taxon>Chaetocerotophycidae</taxon>
        <taxon>Chaetocerotales</taxon>
        <taxon>Chaetocerotaceae</taxon>
        <taxon>Chaetoceros</taxon>
    </lineage>
</organism>
<gene>
    <name evidence="8" type="ORF">CTEN210_05354</name>
</gene>
<evidence type="ECO:0000313" key="9">
    <source>
        <dbReference type="Proteomes" id="UP001054902"/>
    </source>
</evidence>
<evidence type="ECO:0000256" key="1">
    <source>
        <dbReference type="ARBA" id="ARBA00004273"/>
    </source>
</evidence>
<keyword evidence="5" id="KW-0472">Membrane</keyword>
<sequence length="169" mass="19463">MQLINRSKQEQASKKPTIGHHRKNLDMFSARSQLTRAAGRVAQSTQRRGAQSVPRFGSEETMKKEAVEHLKARLAKQKEIESGNYVSHAEEVAEMNKWIKISVIVAAPVCVLTLVKDLLFVEHAHRKEGPEPDYMRIRNKEFPWECEDCELFNSECWKKCREERAAEGN</sequence>
<evidence type="ECO:0000256" key="4">
    <source>
        <dbReference type="ARBA" id="ARBA00023128"/>
    </source>
</evidence>
<dbReference type="GO" id="GO:0006123">
    <property type="term" value="P:mitochondrial electron transport, cytochrome c to oxygen"/>
    <property type="evidence" value="ECO:0007669"/>
    <property type="project" value="TreeGrafter"/>
</dbReference>
<dbReference type="InterPro" id="IPR001349">
    <property type="entry name" value="Cyt_c_oxidase_su6a"/>
</dbReference>
<accession>A0AAD3CMW0</accession>
<comment type="subcellular location">
    <subcellularLocation>
        <location evidence="1">Mitochondrion inner membrane</location>
    </subcellularLocation>
</comment>
<evidence type="ECO:0000256" key="5">
    <source>
        <dbReference type="ARBA" id="ARBA00023136"/>
    </source>
</evidence>
<keyword evidence="3" id="KW-0809">Transit peptide</keyword>
<keyword evidence="4" id="KW-0496">Mitochondrion</keyword>
<keyword evidence="2" id="KW-0999">Mitochondrion inner membrane</keyword>
<comment type="similarity">
    <text evidence="6">Belongs to the cytochrome c oxidase subunit 6A family.</text>
</comment>
<proteinExistence type="inferred from homology"/>
<reference evidence="8 9" key="1">
    <citation type="journal article" date="2021" name="Sci. Rep.">
        <title>The genome of the diatom Chaetoceros tenuissimus carries an ancient integrated fragment of an extant virus.</title>
        <authorList>
            <person name="Hongo Y."/>
            <person name="Kimura K."/>
            <person name="Takaki Y."/>
            <person name="Yoshida Y."/>
            <person name="Baba S."/>
            <person name="Kobayashi G."/>
            <person name="Nagasaki K."/>
            <person name="Hano T."/>
            <person name="Tomaru Y."/>
        </authorList>
    </citation>
    <scope>NUCLEOTIDE SEQUENCE [LARGE SCALE GENOMIC DNA]</scope>
    <source>
        <strain evidence="8 9">NIES-3715</strain>
    </source>
</reference>
<dbReference type="InterPro" id="IPR036418">
    <property type="entry name" value="Cyt_c_oxidase_su6a_sf"/>
</dbReference>
<dbReference type="Pfam" id="PF02046">
    <property type="entry name" value="COX6A"/>
    <property type="match status" value="1"/>
</dbReference>
<feature type="region of interest" description="Disordered" evidence="7">
    <location>
        <begin position="41"/>
        <end position="61"/>
    </location>
</feature>
<evidence type="ECO:0000256" key="2">
    <source>
        <dbReference type="ARBA" id="ARBA00022792"/>
    </source>
</evidence>